<comment type="similarity">
    <text evidence="2">Belongs to the glycosyltransferase 2 family.</text>
</comment>
<dbReference type="Pfam" id="PF19320">
    <property type="entry name" value="GlfT2_domain3"/>
    <property type="match status" value="1"/>
</dbReference>
<feature type="compositionally biased region" description="Low complexity" evidence="5">
    <location>
        <begin position="692"/>
        <end position="707"/>
    </location>
</feature>
<comment type="caution">
    <text evidence="8">The sequence shown here is derived from an EMBL/GenBank/DDBJ whole genome shotgun (WGS) entry which is preliminary data.</text>
</comment>
<reference evidence="8 9" key="1">
    <citation type="journal article" date="2017" name="Elife">
        <title>Extensive horizontal gene transfer in cheese-associated bacteria.</title>
        <authorList>
            <person name="Bonham K.S."/>
            <person name="Wolfe B.E."/>
            <person name="Dutton R.J."/>
        </authorList>
    </citation>
    <scope>NUCLEOTIDE SEQUENCE [LARGE SCALE GENOMIC DNA]</scope>
    <source>
        <strain evidence="8 9">341_9</strain>
    </source>
</reference>
<dbReference type="PANTHER" id="PTHR43179:SF12">
    <property type="entry name" value="GALACTOFURANOSYLTRANSFERASE GLFT2"/>
    <property type="match status" value="1"/>
</dbReference>
<feature type="compositionally biased region" description="Low complexity" evidence="5">
    <location>
        <begin position="1"/>
        <end position="13"/>
    </location>
</feature>
<dbReference type="GO" id="GO:0016757">
    <property type="term" value="F:glycosyltransferase activity"/>
    <property type="evidence" value="ECO:0007669"/>
    <property type="project" value="UniProtKB-KW"/>
</dbReference>
<evidence type="ECO:0000256" key="2">
    <source>
        <dbReference type="ARBA" id="ARBA00006739"/>
    </source>
</evidence>
<dbReference type="OrthoDB" id="3225550at2"/>
<feature type="region of interest" description="Disordered" evidence="5">
    <location>
        <begin position="1"/>
        <end position="22"/>
    </location>
</feature>
<dbReference type="Gene3D" id="3.90.550.60">
    <property type="match status" value="1"/>
</dbReference>
<feature type="domain" description="Galactofuranosyltransferase GlfT2 N-terminal" evidence="6">
    <location>
        <begin position="89"/>
        <end position="202"/>
    </location>
</feature>
<keyword evidence="9" id="KW-1185">Reference proteome</keyword>
<evidence type="ECO:0000313" key="9">
    <source>
        <dbReference type="Proteomes" id="UP000218598"/>
    </source>
</evidence>
<dbReference type="Pfam" id="PF17994">
    <property type="entry name" value="Glft2_N"/>
    <property type="match status" value="1"/>
</dbReference>
<accession>A0A2A3YIU4</accession>
<keyword evidence="3" id="KW-0328">Glycosyltransferase</keyword>
<dbReference type="EMBL" id="NRGR01000016">
    <property type="protein sequence ID" value="PCC39201.1"/>
    <property type="molecule type" value="Genomic_DNA"/>
</dbReference>
<evidence type="ECO:0000256" key="3">
    <source>
        <dbReference type="ARBA" id="ARBA00022676"/>
    </source>
</evidence>
<dbReference type="AlphaFoldDB" id="A0A2A3YIU4"/>
<dbReference type="Proteomes" id="UP000218598">
    <property type="component" value="Unassembled WGS sequence"/>
</dbReference>
<feature type="domain" description="Galactofuranosyltransferase-2 C-terminal" evidence="7">
    <location>
        <begin position="482"/>
        <end position="678"/>
    </location>
</feature>
<evidence type="ECO:0000259" key="6">
    <source>
        <dbReference type="Pfam" id="PF17994"/>
    </source>
</evidence>
<dbReference type="SUPFAM" id="SSF53448">
    <property type="entry name" value="Nucleotide-diphospho-sugar transferases"/>
    <property type="match status" value="1"/>
</dbReference>
<keyword evidence="4 8" id="KW-0808">Transferase</keyword>
<evidence type="ECO:0000259" key="7">
    <source>
        <dbReference type="Pfam" id="PF19320"/>
    </source>
</evidence>
<feature type="region of interest" description="Disordered" evidence="5">
    <location>
        <begin position="679"/>
        <end position="707"/>
    </location>
</feature>
<dbReference type="Pfam" id="PF13641">
    <property type="entry name" value="Glyco_tranf_2_3"/>
    <property type="match status" value="1"/>
</dbReference>
<sequence>MNAATAETAATTASRESGSTPEIAPQRLLQRLILPYEASPDIVPLYIEAEDARSGATGGAFGLGGASDRDIADPGGSPRGASPAHVDVSELSDRHAARIPAHSMRSFGTYFNAFPASYWRRWTPVRRIRLTIRTAGSGHLIVMRSTARGTLQRQESRNVSGGPADQVFDLPLTAFGDGGWYWFDAYAGQEPLTILGAEWTADADLARTDGTFSISMTTMNKVPYCLDNIRTIAEDPDLRELLDVMYVIDQGSDRLRDHAGELDPLQETLGEQLQIIEQGNIGGSGGFSRGMYEASTGGASTYVINCDDDIVLEAESLIRMTTFADFATRPMIVGAHMFDLNNRSVLHTFGEVVDPWRIQPALANPGAEMGHDFALDPLRSTPWLHRRADVDYNGWWSCLIPTETVRAIGLSLPVFIKWDDAEYGLRAKKAGYPTVSLPGAGVWHMSWVDKDDLVGWQAYFHERNRIITALLHSPYSRGGRVIKESQFMDVKHLISMQYYTEAGRLMAQRDVLEGPDALHPSIGTKLPEIRGMAAGFDDAVSRKDQDLYPPVQIDKPPRKGRPFSEPGRLKLPVWTVKALAKQLVKPTKAQAEENPQAAIAHIDAKWWRLSAYDSALVSNAEGTQVSWYKRDPRQVREMLTGAIGAHLDLHRRWPELQSTYRRAAAHLTSFEAWERTFAENPAPVRAQDAEQSGSSGAGATTTGGSPA</sequence>
<organism evidence="8 9">
    <name type="scientific">Brachybacterium alimentarium</name>
    <dbReference type="NCBI Taxonomy" id="47845"/>
    <lineage>
        <taxon>Bacteria</taxon>
        <taxon>Bacillati</taxon>
        <taxon>Actinomycetota</taxon>
        <taxon>Actinomycetes</taxon>
        <taxon>Micrococcales</taxon>
        <taxon>Dermabacteraceae</taxon>
        <taxon>Brachybacterium</taxon>
    </lineage>
</organism>
<dbReference type="InterPro" id="IPR045699">
    <property type="entry name" value="GlfT2_C"/>
</dbReference>
<evidence type="ECO:0000256" key="1">
    <source>
        <dbReference type="ARBA" id="ARBA00004776"/>
    </source>
</evidence>
<dbReference type="PANTHER" id="PTHR43179">
    <property type="entry name" value="RHAMNOSYLTRANSFERASE WBBL"/>
    <property type="match status" value="1"/>
</dbReference>
<evidence type="ECO:0000256" key="4">
    <source>
        <dbReference type="ARBA" id="ARBA00022679"/>
    </source>
</evidence>
<dbReference type="RefSeq" id="WP_096197156.1">
    <property type="nucleotide sequence ID" value="NZ_JBQQJY010000010.1"/>
</dbReference>
<evidence type="ECO:0000256" key="5">
    <source>
        <dbReference type="SAM" id="MobiDB-lite"/>
    </source>
</evidence>
<comment type="pathway">
    <text evidence="1">Cell wall biogenesis; cell wall polysaccharide biosynthesis.</text>
</comment>
<proteinExistence type="inferred from homology"/>
<dbReference type="InterPro" id="IPR040492">
    <property type="entry name" value="GlfT2_N"/>
</dbReference>
<name>A0A2A3YIU4_9MICO</name>
<feature type="region of interest" description="Disordered" evidence="5">
    <location>
        <begin position="60"/>
        <end position="86"/>
    </location>
</feature>
<dbReference type="InterPro" id="IPR029044">
    <property type="entry name" value="Nucleotide-diphossugar_trans"/>
</dbReference>
<evidence type="ECO:0000313" key="8">
    <source>
        <dbReference type="EMBL" id="PCC39201.1"/>
    </source>
</evidence>
<gene>
    <name evidence="8" type="ORF">CIK66_09985</name>
</gene>
<protein>
    <submittedName>
        <fullName evidence="8">Glycosyl transferase</fullName>
    </submittedName>
</protein>